<accession>A0AAV6UBQ1</accession>
<feature type="transmembrane region" description="Helical" evidence="10">
    <location>
        <begin position="137"/>
        <end position="159"/>
    </location>
</feature>
<keyword evidence="7 10" id="KW-0472">Membrane</keyword>
<evidence type="ECO:0000256" key="9">
    <source>
        <dbReference type="ARBA" id="ARBA00023224"/>
    </source>
</evidence>
<sequence>MFLVNGHNETSSCVLEESNVRKAMCSVLLSFVIVVGGFGNVFMSFMVFRHTEMRSAINILLAVMSISDGLISILCAPLDLTTVIMNKWVFGNIICCAHNFLLSVFVVHNIIILVIISTDRYYILVNKKGLLKNCNSFALIVCSFALAVAASSPPVFGVGQFPFSNGYCARTSTNEIQDIVYYGVFSSLLFVLPCGLMFVAYVYIIVNLKKRTLTVRPEIQHGSPSGLFVMHQGIDVRFKQKTFTTILFLYLAIVIFKMPMAISLLSMSVQESVRCPISLWLIVLTYLNSAINPFIYVFKITTYWMALTGKFYSVRKNVINWKQTSVRRHPENIYGVRVTRPSKTSII</sequence>
<feature type="transmembrane region" description="Helical" evidence="10">
    <location>
        <begin position="277"/>
        <end position="298"/>
    </location>
</feature>
<feature type="transmembrane region" description="Helical" evidence="10">
    <location>
        <begin position="90"/>
        <end position="116"/>
    </location>
</feature>
<keyword evidence="13" id="KW-1185">Reference proteome</keyword>
<dbReference type="Gene3D" id="1.20.1070.10">
    <property type="entry name" value="Rhodopsin 7-helix transmembrane proteins"/>
    <property type="match status" value="1"/>
</dbReference>
<keyword evidence="6" id="KW-0297">G-protein coupled receptor</keyword>
<dbReference type="AlphaFoldDB" id="A0AAV6UBQ1"/>
<keyword evidence="8" id="KW-0675">Receptor</keyword>
<dbReference type="GO" id="GO:0005886">
    <property type="term" value="C:plasma membrane"/>
    <property type="evidence" value="ECO:0007669"/>
    <property type="project" value="UniProtKB-SubCell"/>
</dbReference>
<dbReference type="SUPFAM" id="SSF81321">
    <property type="entry name" value="Family A G protein-coupled receptor-like"/>
    <property type="match status" value="1"/>
</dbReference>
<evidence type="ECO:0000256" key="8">
    <source>
        <dbReference type="ARBA" id="ARBA00023170"/>
    </source>
</evidence>
<proteinExistence type="inferred from homology"/>
<dbReference type="PANTHER" id="PTHR24245">
    <property type="entry name" value="G-PROTEIN COUPLED RECEPTOR"/>
    <property type="match status" value="1"/>
</dbReference>
<feature type="transmembrane region" description="Helical" evidence="10">
    <location>
        <begin position="27"/>
        <end position="48"/>
    </location>
</feature>
<feature type="domain" description="G-protein coupled receptors family 1 profile" evidence="11">
    <location>
        <begin position="39"/>
        <end position="296"/>
    </location>
</feature>
<feature type="transmembrane region" description="Helical" evidence="10">
    <location>
        <begin position="247"/>
        <end position="265"/>
    </location>
</feature>
<evidence type="ECO:0000256" key="5">
    <source>
        <dbReference type="ARBA" id="ARBA00022989"/>
    </source>
</evidence>
<evidence type="ECO:0000256" key="3">
    <source>
        <dbReference type="ARBA" id="ARBA00022475"/>
    </source>
</evidence>
<comment type="similarity">
    <text evidence="2">Belongs to the G-protein coupled receptor 1 family.</text>
</comment>
<evidence type="ECO:0000256" key="1">
    <source>
        <dbReference type="ARBA" id="ARBA00004651"/>
    </source>
</evidence>
<evidence type="ECO:0000256" key="4">
    <source>
        <dbReference type="ARBA" id="ARBA00022692"/>
    </source>
</evidence>
<name>A0AAV6UBQ1_9ARAC</name>
<dbReference type="PRINTS" id="PR00237">
    <property type="entry name" value="GPCRRHODOPSN"/>
</dbReference>
<evidence type="ECO:0000259" key="11">
    <source>
        <dbReference type="PROSITE" id="PS50262"/>
    </source>
</evidence>
<dbReference type="Pfam" id="PF00001">
    <property type="entry name" value="7tm_1"/>
    <property type="match status" value="1"/>
</dbReference>
<feature type="transmembrane region" description="Helical" evidence="10">
    <location>
        <begin position="179"/>
        <end position="206"/>
    </location>
</feature>
<protein>
    <recommendedName>
        <fullName evidence="11">G-protein coupled receptors family 1 profile domain-containing protein</fullName>
    </recommendedName>
</protein>
<evidence type="ECO:0000256" key="2">
    <source>
        <dbReference type="ARBA" id="ARBA00010663"/>
    </source>
</evidence>
<evidence type="ECO:0000313" key="13">
    <source>
        <dbReference type="Proteomes" id="UP000827092"/>
    </source>
</evidence>
<reference evidence="12 13" key="1">
    <citation type="journal article" date="2022" name="Nat. Ecol. Evol.">
        <title>A masculinizing supergene underlies an exaggerated male reproductive morph in a spider.</title>
        <authorList>
            <person name="Hendrickx F."/>
            <person name="De Corte Z."/>
            <person name="Sonet G."/>
            <person name="Van Belleghem S.M."/>
            <person name="Kostlbacher S."/>
            <person name="Vangestel C."/>
        </authorList>
    </citation>
    <scope>NUCLEOTIDE SEQUENCE [LARGE SCALE GENOMIC DNA]</scope>
    <source>
        <strain evidence="12">W744_W776</strain>
    </source>
</reference>
<dbReference type="PROSITE" id="PS50262">
    <property type="entry name" value="G_PROTEIN_RECEP_F1_2"/>
    <property type="match status" value="1"/>
</dbReference>
<dbReference type="PANTHER" id="PTHR24245:SF0">
    <property type="entry name" value="G-PROTEIN COUPLED RECEPTORS FAMILY 1 PROFILE DOMAIN-CONTAINING PROTEIN"/>
    <property type="match status" value="1"/>
</dbReference>
<comment type="subcellular location">
    <subcellularLocation>
        <location evidence="1">Cell membrane</location>
        <topology evidence="1">Multi-pass membrane protein</topology>
    </subcellularLocation>
</comment>
<dbReference type="InterPro" id="IPR000276">
    <property type="entry name" value="GPCR_Rhodpsn"/>
</dbReference>
<organism evidence="12 13">
    <name type="scientific">Oedothorax gibbosus</name>
    <dbReference type="NCBI Taxonomy" id="931172"/>
    <lineage>
        <taxon>Eukaryota</taxon>
        <taxon>Metazoa</taxon>
        <taxon>Ecdysozoa</taxon>
        <taxon>Arthropoda</taxon>
        <taxon>Chelicerata</taxon>
        <taxon>Arachnida</taxon>
        <taxon>Araneae</taxon>
        <taxon>Araneomorphae</taxon>
        <taxon>Entelegynae</taxon>
        <taxon>Araneoidea</taxon>
        <taxon>Linyphiidae</taxon>
        <taxon>Erigoninae</taxon>
        <taxon>Oedothorax</taxon>
    </lineage>
</organism>
<evidence type="ECO:0000313" key="12">
    <source>
        <dbReference type="EMBL" id="KAG8181609.1"/>
    </source>
</evidence>
<feature type="transmembrane region" description="Helical" evidence="10">
    <location>
        <begin position="60"/>
        <end position="84"/>
    </location>
</feature>
<dbReference type="Proteomes" id="UP000827092">
    <property type="component" value="Unassembled WGS sequence"/>
</dbReference>
<dbReference type="InterPro" id="IPR051880">
    <property type="entry name" value="GPC_Orphan_Receptors"/>
</dbReference>
<keyword evidence="9" id="KW-0807">Transducer</keyword>
<keyword evidence="3" id="KW-1003">Cell membrane</keyword>
<gene>
    <name evidence="12" type="ORF">JTE90_017729</name>
</gene>
<keyword evidence="5 10" id="KW-1133">Transmembrane helix</keyword>
<evidence type="ECO:0000256" key="10">
    <source>
        <dbReference type="SAM" id="Phobius"/>
    </source>
</evidence>
<comment type="caution">
    <text evidence="12">The sequence shown here is derived from an EMBL/GenBank/DDBJ whole genome shotgun (WGS) entry which is preliminary data.</text>
</comment>
<evidence type="ECO:0000256" key="6">
    <source>
        <dbReference type="ARBA" id="ARBA00023040"/>
    </source>
</evidence>
<dbReference type="EMBL" id="JAFNEN010000505">
    <property type="protein sequence ID" value="KAG8181609.1"/>
    <property type="molecule type" value="Genomic_DNA"/>
</dbReference>
<dbReference type="InterPro" id="IPR017452">
    <property type="entry name" value="GPCR_Rhodpsn_7TM"/>
</dbReference>
<evidence type="ECO:0000256" key="7">
    <source>
        <dbReference type="ARBA" id="ARBA00023136"/>
    </source>
</evidence>
<dbReference type="GO" id="GO:0004930">
    <property type="term" value="F:G protein-coupled receptor activity"/>
    <property type="evidence" value="ECO:0007669"/>
    <property type="project" value="UniProtKB-KW"/>
</dbReference>
<keyword evidence="4 10" id="KW-0812">Transmembrane</keyword>